<evidence type="ECO:0000313" key="3">
    <source>
        <dbReference type="EMBL" id="KAF3319958.1"/>
    </source>
</evidence>
<protein>
    <submittedName>
        <fullName evidence="3">Ubiquitin-like protein</fullName>
    </submittedName>
</protein>
<keyword evidence="4" id="KW-1185">Reference proteome</keyword>
<dbReference type="InterPro" id="IPR029071">
    <property type="entry name" value="Ubiquitin-like_domsf"/>
</dbReference>
<dbReference type="OrthoDB" id="428577at2759"/>
<comment type="caution">
    <text evidence="3">The sequence shown here is derived from an EMBL/GenBank/DDBJ whole genome shotgun (WGS) entry which is preliminary data.</text>
</comment>
<reference evidence="3" key="1">
    <citation type="submission" date="2020-01" db="EMBL/GenBank/DDBJ databases">
        <title>Genome sequence of Kobresia littledalei, the first chromosome-level genome in the family Cyperaceae.</title>
        <authorList>
            <person name="Qu G."/>
        </authorList>
    </citation>
    <scope>NUCLEOTIDE SEQUENCE</scope>
    <source>
        <strain evidence="3">C.B.Clarke</strain>
        <tissue evidence="3">Leaf</tissue>
    </source>
</reference>
<sequence length="82" mass="8953">MDSDGRVFALECMSTDTIADLKKKVCALKKELPIQDQRHVFRGFQMGDTMRLADSNIKEGSTLHLVIGMIGGGAGPYVIILV</sequence>
<dbReference type="PANTHER" id="PTHR10666">
    <property type="entry name" value="UBIQUITIN"/>
    <property type="match status" value="1"/>
</dbReference>
<dbReference type="PRINTS" id="PR00348">
    <property type="entry name" value="UBIQUITIN"/>
</dbReference>
<evidence type="ECO:0000313" key="4">
    <source>
        <dbReference type="Proteomes" id="UP000623129"/>
    </source>
</evidence>
<feature type="domain" description="Ubiquitin-like" evidence="2">
    <location>
        <begin position="1"/>
        <end position="72"/>
    </location>
</feature>
<dbReference type="InterPro" id="IPR050158">
    <property type="entry name" value="Ubiquitin_ubiquitin-like"/>
</dbReference>
<keyword evidence="1" id="KW-1017">Isopeptide bond</keyword>
<accession>A0A833QGE7</accession>
<proteinExistence type="predicted"/>
<dbReference type="PROSITE" id="PS50053">
    <property type="entry name" value="UBIQUITIN_2"/>
    <property type="match status" value="1"/>
</dbReference>
<dbReference type="AlphaFoldDB" id="A0A833QGE7"/>
<name>A0A833QGE7_9POAL</name>
<evidence type="ECO:0000259" key="2">
    <source>
        <dbReference type="PROSITE" id="PS50053"/>
    </source>
</evidence>
<dbReference type="Pfam" id="PF00240">
    <property type="entry name" value="ubiquitin"/>
    <property type="match status" value="1"/>
</dbReference>
<dbReference type="GO" id="GO:0003729">
    <property type="term" value="F:mRNA binding"/>
    <property type="evidence" value="ECO:0007669"/>
    <property type="project" value="UniProtKB-ARBA"/>
</dbReference>
<dbReference type="InterPro" id="IPR019956">
    <property type="entry name" value="Ubiquitin_dom"/>
</dbReference>
<gene>
    <name evidence="3" type="ORF">FCM35_KLT22434</name>
</gene>
<dbReference type="EMBL" id="SWLB01000179">
    <property type="protein sequence ID" value="KAF3319958.1"/>
    <property type="molecule type" value="Genomic_DNA"/>
</dbReference>
<dbReference type="SMART" id="SM00213">
    <property type="entry name" value="UBQ"/>
    <property type="match status" value="1"/>
</dbReference>
<dbReference type="SUPFAM" id="SSF54236">
    <property type="entry name" value="Ubiquitin-like"/>
    <property type="match status" value="1"/>
</dbReference>
<evidence type="ECO:0000256" key="1">
    <source>
        <dbReference type="ARBA" id="ARBA00022499"/>
    </source>
</evidence>
<dbReference type="InterPro" id="IPR000626">
    <property type="entry name" value="Ubiquitin-like_dom"/>
</dbReference>
<dbReference type="Gene3D" id="3.10.20.90">
    <property type="entry name" value="Phosphatidylinositol 3-kinase Catalytic Subunit, Chain A, domain 1"/>
    <property type="match status" value="1"/>
</dbReference>
<organism evidence="3 4">
    <name type="scientific">Carex littledalei</name>
    <dbReference type="NCBI Taxonomy" id="544730"/>
    <lineage>
        <taxon>Eukaryota</taxon>
        <taxon>Viridiplantae</taxon>
        <taxon>Streptophyta</taxon>
        <taxon>Embryophyta</taxon>
        <taxon>Tracheophyta</taxon>
        <taxon>Spermatophyta</taxon>
        <taxon>Magnoliopsida</taxon>
        <taxon>Liliopsida</taxon>
        <taxon>Poales</taxon>
        <taxon>Cyperaceae</taxon>
        <taxon>Cyperoideae</taxon>
        <taxon>Cariceae</taxon>
        <taxon>Carex</taxon>
        <taxon>Carex subgen. Euthyceras</taxon>
    </lineage>
</organism>
<dbReference type="Proteomes" id="UP000623129">
    <property type="component" value="Unassembled WGS sequence"/>
</dbReference>